<reference evidence="1 2" key="1">
    <citation type="submission" date="2024-04" db="EMBL/GenBank/DDBJ databases">
        <authorList>
            <person name="Fracassetti M."/>
        </authorList>
    </citation>
    <scope>NUCLEOTIDE SEQUENCE [LARGE SCALE GENOMIC DNA]</scope>
</reference>
<keyword evidence="2" id="KW-1185">Reference proteome</keyword>
<dbReference type="Proteomes" id="UP001497516">
    <property type="component" value="Chromosome 7"/>
</dbReference>
<name>A0AAV2FS85_9ROSI</name>
<dbReference type="AlphaFoldDB" id="A0AAV2FS85"/>
<proteinExistence type="predicted"/>
<evidence type="ECO:0000313" key="2">
    <source>
        <dbReference type="Proteomes" id="UP001497516"/>
    </source>
</evidence>
<organism evidence="1 2">
    <name type="scientific">Linum trigynum</name>
    <dbReference type="NCBI Taxonomy" id="586398"/>
    <lineage>
        <taxon>Eukaryota</taxon>
        <taxon>Viridiplantae</taxon>
        <taxon>Streptophyta</taxon>
        <taxon>Embryophyta</taxon>
        <taxon>Tracheophyta</taxon>
        <taxon>Spermatophyta</taxon>
        <taxon>Magnoliopsida</taxon>
        <taxon>eudicotyledons</taxon>
        <taxon>Gunneridae</taxon>
        <taxon>Pentapetalae</taxon>
        <taxon>rosids</taxon>
        <taxon>fabids</taxon>
        <taxon>Malpighiales</taxon>
        <taxon>Linaceae</taxon>
        <taxon>Linum</taxon>
    </lineage>
</organism>
<gene>
    <name evidence="1" type="ORF">LTRI10_LOCUS40925</name>
</gene>
<dbReference type="EMBL" id="OZ034820">
    <property type="protein sequence ID" value="CAL1400822.1"/>
    <property type="molecule type" value="Genomic_DNA"/>
</dbReference>
<accession>A0AAV2FS85</accession>
<evidence type="ECO:0000313" key="1">
    <source>
        <dbReference type="EMBL" id="CAL1400822.1"/>
    </source>
</evidence>
<sequence length="87" mass="9481">MLPARDSFIFKFSKNAETFVYNLQFDVHQAILFRNSEEVCPRSSRCANSIPFLPSIDQLNSSRNGGTTPVTAAGAAISGETVVKLTV</sequence>
<protein>
    <submittedName>
        <fullName evidence="1">Uncharacterized protein</fullName>
    </submittedName>
</protein>